<dbReference type="SUPFAM" id="SSF117070">
    <property type="entry name" value="LEA14-like"/>
    <property type="match status" value="1"/>
</dbReference>
<evidence type="ECO:0000313" key="4">
    <source>
        <dbReference type="EMBL" id="KAJ4475249.1"/>
    </source>
</evidence>
<dbReference type="Pfam" id="PF03168">
    <property type="entry name" value="LEA_2"/>
    <property type="match status" value="1"/>
</dbReference>
<organism evidence="4 5">
    <name type="scientific">Lentinula lateritia</name>
    <dbReference type="NCBI Taxonomy" id="40482"/>
    <lineage>
        <taxon>Eukaryota</taxon>
        <taxon>Fungi</taxon>
        <taxon>Dikarya</taxon>
        <taxon>Basidiomycota</taxon>
        <taxon>Agaricomycotina</taxon>
        <taxon>Agaricomycetes</taxon>
        <taxon>Agaricomycetidae</taxon>
        <taxon>Agaricales</taxon>
        <taxon>Marasmiineae</taxon>
        <taxon>Omphalotaceae</taxon>
        <taxon>Lentinula</taxon>
    </lineage>
</organism>
<feature type="region of interest" description="Disordered" evidence="1">
    <location>
        <begin position="1"/>
        <end position="38"/>
    </location>
</feature>
<keyword evidence="2" id="KW-1133">Transmembrane helix</keyword>
<dbReference type="InterPro" id="IPR004864">
    <property type="entry name" value="LEA_2"/>
</dbReference>
<reference evidence="4" key="2">
    <citation type="journal article" date="2023" name="Proc. Natl. Acad. Sci. U.S.A.">
        <title>A global phylogenomic analysis of the shiitake genus Lentinula.</title>
        <authorList>
            <person name="Sierra-Patev S."/>
            <person name="Min B."/>
            <person name="Naranjo-Ortiz M."/>
            <person name="Looney B."/>
            <person name="Konkel Z."/>
            <person name="Slot J.C."/>
            <person name="Sakamoto Y."/>
            <person name="Steenwyk J.L."/>
            <person name="Rokas A."/>
            <person name="Carro J."/>
            <person name="Camarero S."/>
            <person name="Ferreira P."/>
            <person name="Molpeceres G."/>
            <person name="Ruiz-Duenas F.J."/>
            <person name="Serrano A."/>
            <person name="Henrissat B."/>
            <person name="Drula E."/>
            <person name="Hughes K.W."/>
            <person name="Mata J.L."/>
            <person name="Ishikawa N.K."/>
            <person name="Vargas-Isla R."/>
            <person name="Ushijima S."/>
            <person name="Smith C.A."/>
            <person name="Donoghue J."/>
            <person name="Ahrendt S."/>
            <person name="Andreopoulos W."/>
            <person name="He G."/>
            <person name="LaButti K."/>
            <person name="Lipzen A."/>
            <person name="Ng V."/>
            <person name="Riley R."/>
            <person name="Sandor L."/>
            <person name="Barry K."/>
            <person name="Martinez A.T."/>
            <person name="Xiao Y."/>
            <person name="Gibbons J.G."/>
            <person name="Terashima K."/>
            <person name="Grigoriev I.V."/>
            <person name="Hibbett D."/>
        </authorList>
    </citation>
    <scope>NUCLEOTIDE SEQUENCE</scope>
    <source>
        <strain evidence="4">Sp2 HRB7682 ss15</strain>
    </source>
</reference>
<dbReference type="Proteomes" id="UP001150238">
    <property type="component" value="Unassembled WGS sequence"/>
</dbReference>
<proteinExistence type="predicted"/>
<reference evidence="4" key="1">
    <citation type="submission" date="2022-08" db="EMBL/GenBank/DDBJ databases">
        <authorList>
            <consortium name="DOE Joint Genome Institute"/>
            <person name="Min B."/>
            <person name="Riley R."/>
            <person name="Sierra-Patev S."/>
            <person name="Naranjo-Ortiz M."/>
            <person name="Looney B."/>
            <person name="Konkel Z."/>
            <person name="Slot J.C."/>
            <person name="Sakamoto Y."/>
            <person name="Steenwyk J.L."/>
            <person name="Rokas A."/>
            <person name="Carro J."/>
            <person name="Camarero S."/>
            <person name="Ferreira P."/>
            <person name="Molpeceres G."/>
            <person name="Ruiz-Duenas F.J."/>
            <person name="Serrano A."/>
            <person name="Henrissat B."/>
            <person name="Drula E."/>
            <person name="Hughes K.W."/>
            <person name="Mata J.L."/>
            <person name="Ishikawa N.K."/>
            <person name="Vargas-Isla R."/>
            <person name="Ushijima S."/>
            <person name="Smith C.A."/>
            <person name="Ahrendt S."/>
            <person name="Andreopoulos W."/>
            <person name="He G."/>
            <person name="Labutti K."/>
            <person name="Lipzen A."/>
            <person name="Ng V."/>
            <person name="Sandor L."/>
            <person name="Barry K."/>
            <person name="Martinez A.T."/>
            <person name="Xiao Y."/>
            <person name="Gibbons J.G."/>
            <person name="Terashima K."/>
            <person name="Hibbett D.S."/>
            <person name="Grigoriev I.V."/>
        </authorList>
    </citation>
    <scope>NUCLEOTIDE SEQUENCE</scope>
    <source>
        <strain evidence="4">Sp2 HRB7682 ss15</strain>
    </source>
</reference>
<evidence type="ECO:0000256" key="2">
    <source>
        <dbReference type="SAM" id="Phobius"/>
    </source>
</evidence>
<feature type="transmembrane region" description="Helical" evidence="2">
    <location>
        <begin position="104"/>
        <end position="127"/>
    </location>
</feature>
<evidence type="ECO:0000313" key="5">
    <source>
        <dbReference type="Proteomes" id="UP001150238"/>
    </source>
</evidence>
<dbReference type="AlphaFoldDB" id="A0A9W9A5Z4"/>
<gene>
    <name evidence="4" type="ORF">C8J55DRAFT_457304</name>
</gene>
<name>A0A9W9A5Z4_9AGAR</name>
<evidence type="ECO:0000259" key="3">
    <source>
        <dbReference type="Pfam" id="PF03168"/>
    </source>
</evidence>
<comment type="caution">
    <text evidence="4">The sequence shown here is derived from an EMBL/GenBank/DDBJ whole genome shotgun (WGS) entry which is preliminary data.</text>
</comment>
<protein>
    <recommendedName>
        <fullName evidence="3">Late embryogenesis abundant protein LEA-2 subgroup domain-containing protein</fullName>
    </recommendedName>
</protein>
<feature type="domain" description="Late embryogenesis abundant protein LEA-2 subgroup" evidence="3">
    <location>
        <begin position="162"/>
        <end position="261"/>
    </location>
</feature>
<keyword evidence="2" id="KW-0472">Membrane</keyword>
<sequence>MAYNDQYAGHQEYNPYSNSQPHASYEEPHAAAYDNYGPGYQDTSYPATGFNKTRDADELSSGFDRGEFGSPRGEKAQNIRQYRREFRNDNLWTKGGRGSCIGRFFCCTLMIAVFMIVSIVLALALWIRPPSIIIGTAGLTSAGTNGIQLETSGITVPLEVNISVNNPNYFSVDLKKVTLDLTYPLDGNDTAIGNGSTSDITFHSHSNTSFTFPFEIDYQFSTDPNYAILLDMASKCGILGGSQSDLTIDYSIKVDLKIIFISVSPTITNSFSIACPFDESELEDFIKSLGLSSILGSL</sequence>
<keyword evidence="2" id="KW-0812">Transmembrane</keyword>
<evidence type="ECO:0000256" key="1">
    <source>
        <dbReference type="SAM" id="MobiDB-lite"/>
    </source>
</evidence>
<accession>A0A9W9A5Z4</accession>
<dbReference type="Gene3D" id="2.60.40.1820">
    <property type="match status" value="1"/>
</dbReference>
<dbReference type="EMBL" id="JANVFS010000022">
    <property type="protein sequence ID" value="KAJ4475249.1"/>
    <property type="molecule type" value="Genomic_DNA"/>
</dbReference>